<organism evidence="1 2">
    <name type="scientific">Streptomyces marianii</name>
    <dbReference type="NCBI Taxonomy" id="1817406"/>
    <lineage>
        <taxon>Bacteria</taxon>
        <taxon>Bacillati</taxon>
        <taxon>Actinomycetota</taxon>
        <taxon>Actinomycetes</taxon>
        <taxon>Kitasatosporales</taxon>
        <taxon>Streptomycetaceae</taxon>
        <taxon>Streptomyces</taxon>
    </lineage>
</organism>
<reference evidence="1 2" key="1">
    <citation type="submission" date="2019-05" db="EMBL/GenBank/DDBJ databases">
        <title>Streptomyces marianii sp. nov., a novel marine actinomycete from southern coast of India.</title>
        <authorList>
            <person name="Iniyan A.M."/>
            <person name="Wink J."/>
            <person name="Ramprasad E."/>
            <person name="Ramana C.V."/>
            <person name="Bunk B."/>
            <person name="Sproer C."/>
            <person name="Joseph F.-J.R.S."/>
            <person name="Vincent S.G.P."/>
        </authorList>
    </citation>
    <scope>NUCLEOTIDE SEQUENCE [LARGE SCALE GENOMIC DNA]</scope>
    <source>
        <strain evidence="1 2">ICN19</strain>
    </source>
</reference>
<proteinExistence type="predicted"/>
<dbReference type="EMBL" id="VAWE01000001">
    <property type="protein sequence ID" value="TLQ45510.1"/>
    <property type="molecule type" value="Genomic_DNA"/>
</dbReference>
<protein>
    <recommendedName>
        <fullName evidence="3">Type II toxin-antitoxin system RelE/ParE family toxin</fullName>
    </recommendedName>
</protein>
<dbReference type="AlphaFoldDB" id="A0A5R9E670"/>
<evidence type="ECO:0008006" key="3">
    <source>
        <dbReference type="Google" id="ProtNLM"/>
    </source>
</evidence>
<dbReference type="RefSeq" id="WP_138054850.1">
    <property type="nucleotide sequence ID" value="NZ_VAWE01000001.1"/>
</dbReference>
<dbReference type="OrthoDB" id="3431977at2"/>
<evidence type="ECO:0000313" key="2">
    <source>
        <dbReference type="Proteomes" id="UP000305921"/>
    </source>
</evidence>
<accession>A0A5R9E670</accession>
<gene>
    <name evidence="1" type="ORF">FEF34_23095</name>
</gene>
<keyword evidence="2" id="KW-1185">Reference proteome</keyword>
<comment type="caution">
    <text evidence="1">The sequence shown here is derived from an EMBL/GenBank/DDBJ whole genome shotgun (WGS) entry which is preliminary data.</text>
</comment>
<sequence length="94" mass="10604">MSDWTWEYLPDAEHIVGGLTENQRRDVEHAAQRIADAGGVRRIGRPFDITESASGVLSHGDGPVMLWYQEDYRDDVVLILRAHHFNADGPSDED</sequence>
<name>A0A5R9E670_9ACTN</name>
<evidence type="ECO:0000313" key="1">
    <source>
        <dbReference type="EMBL" id="TLQ45510.1"/>
    </source>
</evidence>
<dbReference type="Proteomes" id="UP000305921">
    <property type="component" value="Unassembled WGS sequence"/>
</dbReference>